<keyword evidence="7" id="KW-1185">Reference proteome</keyword>
<name>A0ABW2R278_9NEIS</name>
<evidence type="ECO:0000313" key="6">
    <source>
        <dbReference type="EMBL" id="MFC7422028.1"/>
    </source>
</evidence>
<evidence type="ECO:0000259" key="4">
    <source>
        <dbReference type="Pfam" id="PF10106"/>
    </source>
</evidence>
<dbReference type="InterPro" id="IPR018769">
    <property type="entry name" value="VgrG2_DUF2345"/>
</dbReference>
<reference evidence="7" key="1">
    <citation type="journal article" date="2019" name="Int. J. Syst. Evol. Microbiol.">
        <title>The Global Catalogue of Microorganisms (GCM) 10K type strain sequencing project: providing services to taxonomists for standard genome sequencing and annotation.</title>
        <authorList>
            <consortium name="The Broad Institute Genomics Platform"/>
            <consortium name="The Broad Institute Genome Sequencing Center for Infectious Disease"/>
            <person name="Wu L."/>
            <person name="Ma J."/>
        </authorList>
    </citation>
    <scope>NUCLEOTIDE SEQUENCE [LARGE SCALE GENOMIC DNA]</scope>
    <source>
        <strain evidence="7">CCUG 62945</strain>
    </source>
</reference>
<dbReference type="InterPro" id="IPR006533">
    <property type="entry name" value="T6SS_Vgr_RhsGE"/>
</dbReference>
<feature type="domain" description="Gp5/Type VI secretion system Vgr protein OB-fold" evidence="3">
    <location>
        <begin position="462"/>
        <end position="511"/>
    </location>
</feature>
<sequence>MNPQDLLASFAAAFGQSNRLISLQIGDSGVWGDQLLPQRVTGTEGLNRPFLYSIDCLSADAALELKSLLGLPVVLSITDAQGGMVERCGVISQAQLLGSDGGFAKYTLTVEPPFALLRHRRTSRVFQNLSVVDIVKQVMAEHQAKNPVFAAVQTLDFKLSGEYPPRSYCVQYREDDLAFLSRQLKESGLSWRFESLAGDSPQVQLVVFDDVFSIPEASDPIARFHRADGSEESDSLTTWNTQRQIGSSSVSLASFDYKASSTSHGLSDSAVDQGDGGQQIQSTLEYYDPQAHYYARDLDQLNHDAKLRQDALDGQKKSFTGSGTLRSLQAGQWFRLEDHPAHDFDSPEQREFAITELKFTANNNFPADLTQQLGLVAPSLLVGAASAENPPYKTDFTAQRRGQPVLSHMGEQEFTKPTSLGVQTATVVGPAGSEVHTDEQGRIKIQLHWQRTQEHPEFGANLDDKSSCWVRVSMPSAGAGFGHQFIPRIGQEVLVDFIEGDIDRPIVTAVVHNGSHPVPTFSGAGALPANKTLSGIKTKEHEGGQYGELLFDDTKGEVRTKLSSEHGKTQLNLGYLIHPRTDGKGEPRGEGFELRTDKQGAIRASGLLISTEAKGGASGTQLDRTPAQSQLESALETAKNLGEYATKQLADSIETGDDEQTVKPDNSAGDKATHGHLYHHVHASKSLAAGSNTDKDGKTKSKDQAGLQKIILLHGEDGVAITTPQSQTLSAGTNLDQIAQRDTNQSTGRRWIHNVGQHISLFTGGIKDKITMKLIAAKGQLQMQAQSDDIEITADKNAKFTAIKGKGLFNAKQEILLTAGGAYIRIKDGKIELHAPGKISIKGGSHDWGGPKSLNMAPPSFKKEGMGNLDILHDFANGFSLNKGKFEVTDALGNKHAGVLDDAGKATVSGLPTGPAAVNFLGRPNRGKADIFPFVPEPEVALQAGGAAVQQQAMQQLGSLLGKAAPAVPGLDKLNQAQSLVAQGQAAIQNPDKLAALTSLVSQAAPAIPGLDKLNQAQSLVTQGQAAIQNPDKLGTLTSLASQAAPAIPELDKLNQAKNMASQAQSALQQARNIKPLASGSIEQVASSMPKNII</sequence>
<dbReference type="Gene3D" id="2.40.50.230">
    <property type="entry name" value="Gp5 N-terminal domain"/>
    <property type="match status" value="1"/>
</dbReference>
<dbReference type="NCBIfam" id="TIGR03361">
    <property type="entry name" value="VI_Rhs_Vgr"/>
    <property type="match status" value="1"/>
</dbReference>
<organism evidence="6 7">
    <name type="scientific">Iodobacter arcticus</name>
    <dbReference type="NCBI Taxonomy" id="590593"/>
    <lineage>
        <taxon>Bacteria</taxon>
        <taxon>Pseudomonadati</taxon>
        <taxon>Pseudomonadota</taxon>
        <taxon>Betaproteobacteria</taxon>
        <taxon>Neisseriales</taxon>
        <taxon>Chitinibacteraceae</taxon>
        <taxon>Iodobacter</taxon>
    </lineage>
</organism>
<comment type="caution">
    <text evidence="6">The sequence shown here is derived from an EMBL/GenBank/DDBJ whole genome shotgun (WGS) entry which is preliminary data.</text>
</comment>
<evidence type="ECO:0000256" key="1">
    <source>
        <dbReference type="ARBA" id="ARBA00005558"/>
    </source>
</evidence>
<proteinExistence type="inferred from homology"/>
<dbReference type="Pfam" id="PF13296">
    <property type="entry name" value="T6SS_Vgr"/>
    <property type="match status" value="1"/>
</dbReference>
<dbReference type="Proteomes" id="UP001596473">
    <property type="component" value="Unassembled WGS sequence"/>
</dbReference>
<feature type="domain" description="DUF2345" evidence="4">
    <location>
        <begin position="703"/>
        <end position="852"/>
    </location>
</feature>
<comment type="similarity">
    <text evidence="1">Belongs to the VgrG protein family.</text>
</comment>
<evidence type="ECO:0000313" key="7">
    <source>
        <dbReference type="Proteomes" id="UP001596473"/>
    </source>
</evidence>
<dbReference type="SUPFAM" id="SSF69255">
    <property type="entry name" value="gp5 N-terminal domain-like"/>
    <property type="match status" value="1"/>
</dbReference>
<dbReference type="Pfam" id="PF04717">
    <property type="entry name" value="Phage_base_V"/>
    <property type="match status" value="1"/>
</dbReference>
<dbReference type="InterPro" id="IPR037026">
    <property type="entry name" value="Vgr_OB-fold_dom_sf"/>
</dbReference>
<protein>
    <submittedName>
        <fullName evidence="6">Type VI secretion system Vgr family protein</fullName>
    </submittedName>
</protein>
<dbReference type="RefSeq" id="WP_380189776.1">
    <property type="nucleotide sequence ID" value="NZ_JBHTBQ010000044.1"/>
</dbReference>
<dbReference type="Pfam" id="PF05954">
    <property type="entry name" value="Phage_GPD"/>
    <property type="match status" value="1"/>
</dbReference>
<dbReference type="InterPro" id="IPR006531">
    <property type="entry name" value="Gp5/Vgr_OB"/>
</dbReference>
<dbReference type="InterPro" id="IPR017847">
    <property type="entry name" value="T6SS_RhsGE_Vgr_subset"/>
</dbReference>
<feature type="region of interest" description="Disordered" evidence="2">
    <location>
        <begin position="652"/>
        <end position="673"/>
    </location>
</feature>
<evidence type="ECO:0000259" key="3">
    <source>
        <dbReference type="Pfam" id="PF04717"/>
    </source>
</evidence>
<dbReference type="Gene3D" id="2.30.110.50">
    <property type="match status" value="1"/>
</dbReference>
<dbReference type="NCBIfam" id="TIGR01646">
    <property type="entry name" value="vgr_GE"/>
    <property type="match status" value="1"/>
</dbReference>
<dbReference type="EMBL" id="JBHTBQ010000044">
    <property type="protein sequence ID" value="MFC7422028.1"/>
    <property type="molecule type" value="Genomic_DNA"/>
</dbReference>
<dbReference type="Gene3D" id="4.10.220.110">
    <property type="match status" value="1"/>
</dbReference>
<feature type="domain" description="Putative type VI secretion system Rhs element associated Vgr" evidence="5">
    <location>
        <begin position="539"/>
        <end position="645"/>
    </location>
</feature>
<gene>
    <name evidence="6" type="ORF">ACFQNF_19400</name>
</gene>
<dbReference type="SUPFAM" id="SSF69279">
    <property type="entry name" value="Phage tail proteins"/>
    <property type="match status" value="2"/>
</dbReference>
<evidence type="ECO:0000259" key="5">
    <source>
        <dbReference type="Pfam" id="PF13296"/>
    </source>
</evidence>
<dbReference type="Pfam" id="PF10106">
    <property type="entry name" value="DUF2345"/>
    <property type="match status" value="1"/>
</dbReference>
<evidence type="ECO:0000256" key="2">
    <source>
        <dbReference type="SAM" id="MobiDB-lite"/>
    </source>
</evidence>
<dbReference type="InterPro" id="IPR028244">
    <property type="entry name" value="T6SS_Rhs_Vgr_dom"/>
</dbReference>
<accession>A0ABW2R278</accession>
<dbReference type="Gene3D" id="3.55.50.10">
    <property type="entry name" value="Baseplate protein-like domains"/>
    <property type="match status" value="1"/>
</dbReference>